<feature type="region of interest" description="Disordered" evidence="1">
    <location>
        <begin position="44"/>
        <end position="69"/>
    </location>
</feature>
<reference evidence="3 4" key="1">
    <citation type="journal article" date="2019" name="Nat. Ecol. Evol.">
        <title>Megaphylogeny resolves global patterns of mushroom evolution.</title>
        <authorList>
            <person name="Varga T."/>
            <person name="Krizsan K."/>
            <person name="Foldi C."/>
            <person name="Dima B."/>
            <person name="Sanchez-Garcia M."/>
            <person name="Sanchez-Ramirez S."/>
            <person name="Szollosi G.J."/>
            <person name="Szarkandi J.G."/>
            <person name="Papp V."/>
            <person name="Albert L."/>
            <person name="Andreopoulos W."/>
            <person name="Angelini C."/>
            <person name="Antonin V."/>
            <person name="Barry K.W."/>
            <person name="Bougher N.L."/>
            <person name="Buchanan P."/>
            <person name="Buyck B."/>
            <person name="Bense V."/>
            <person name="Catcheside P."/>
            <person name="Chovatia M."/>
            <person name="Cooper J."/>
            <person name="Damon W."/>
            <person name="Desjardin D."/>
            <person name="Finy P."/>
            <person name="Geml J."/>
            <person name="Haridas S."/>
            <person name="Hughes K."/>
            <person name="Justo A."/>
            <person name="Karasinski D."/>
            <person name="Kautmanova I."/>
            <person name="Kiss B."/>
            <person name="Kocsube S."/>
            <person name="Kotiranta H."/>
            <person name="LaButti K.M."/>
            <person name="Lechner B.E."/>
            <person name="Liimatainen K."/>
            <person name="Lipzen A."/>
            <person name="Lukacs Z."/>
            <person name="Mihaltcheva S."/>
            <person name="Morgado L.N."/>
            <person name="Niskanen T."/>
            <person name="Noordeloos M.E."/>
            <person name="Ohm R.A."/>
            <person name="Ortiz-Santana B."/>
            <person name="Ovrebo C."/>
            <person name="Racz N."/>
            <person name="Riley R."/>
            <person name="Savchenko A."/>
            <person name="Shiryaev A."/>
            <person name="Soop K."/>
            <person name="Spirin V."/>
            <person name="Szebenyi C."/>
            <person name="Tomsovsky M."/>
            <person name="Tulloss R.E."/>
            <person name="Uehling J."/>
            <person name="Grigoriev I.V."/>
            <person name="Vagvolgyi C."/>
            <person name="Papp T."/>
            <person name="Martin F.M."/>
            <person name="Miettinen O."/>
            <person name="Hibbett D.S."/>
            <person name="Nagy L.G."/>
        </authorList>
    </citation>
    <scope>NUCLEOTIDE SEQUENCE [LARGE SCALE GENOMIC DNA]</scope>
    <source>
        <strain evidence="3 4">CBS 309.79</strain>
    </source>
</reference>
<feature type="transmembrane region" description="Helical" evidence="2">
    <location>
        <begin position="22"/>
        <end position="40"/>
    </location>
</feature>
<keyword evidence="4" id="KW-1185">Reference proteome</keyword>
<keyword evidence="2" id="KW-0472">Membrane</keyword>
<keyword evidence="2" id="KW-1133">Transmembrane helix</keyword>
<sequence length="143" mass="15795">MVRSSATPLPTPSTSPRSPDGSAWRMILIMCWSLLWSALFPSRSRTSRSSANGRKRIPVGSSPSYAESTALSRGRTGKVTVADFRRVDRRICVRSISLILGLFPGYQGRRTQQEPWSQRSLTYALSIDALLQGAPPHLLLILP</sequence>
<evidence type="ECO:0000313" key="4">
    <source>
        <dbReference type="Proteomes" id="UP000305067"/>
    </source>
</evidence>
<gene>
    <name evidence="3" type="ORF">BDV98DRAFT_342138</name>
</gene>
<organism evidence="3 4">
    <name type="scientific">Pterulicium gracile</name>
    <dbReference type="NCBI Taxonomy" id="1884261"/>
    <lineage>
        <taxon>Eukaryota</taxon>
        <taxon>Fungi</taxon>
        <taxon>Dikarya</taxon>
        <taxon>Basidiomycota</taxon>
        <taxon>Agaricomycotina</taxon>
        <taxon>Agaricomycetes</taxon>
        <taxon>Agaricomycetidae</taxon>
        <taxon>Agaricales</taxon>
        <taxon>Pleurotineae</taxon>
        <taxon>Pterulaceae</taxon>
        <taxon>Pterulicium</taxon>
    </lineage>
</organism>
<proteinExistence type="predicted"/>
<dbReference type="AlphaFoldDB" id="A0A5C3Q1S9"/>
<dbReference type="Proteomes" id="UP000305067">
    <property type="component" value="Unassembled WGS sequence"/>
</dbReference>
<accession>A0A5C3Q1S9</accession>
<dbReference type="EMBL" id="ML178867">
    <property type="protein sequence ID" value="TFK96064.1"/>
    <property type="molecule type" value="Genomic_DNA"/>
</dbReference>
<evidence type="ECO:0000256" key="2">
    <source>
        <dbReference type="SAM" id="Phobius"/>
    </source>
</evidence>
<evidence type="ECO:0000313" key="3">
    <source>
        <dbReference type="EMBL" id="TFK96064.1"/>
    </source>
</evidence>
<name>A0A5C3Q1S9_9AGAR</name>
<protein>
    <submittedName>
        <fullName evidence="3">Uncharacterized protein</fullName>
    </submittedName>
</protein>
<keyword evidence="2" id="KW-0812">Transmembrane</keyword>
<evidence type="ECO:0000256" key="1">
    <source>
        <dbReference type="SAM" id="MobiDB-lite"/>
    </source>
</evidence>